<accession>A0A6A6JUT0</accession>
<name>A0A6A6JUT0_WESOR</name>
<organism evidence="3 4">
    <name type="scientific">Westerdykella ornata</name>
    <dbReference type="NCBI Taxonomy" id="318751"/>
    <lineage>
        <taxon>Eukaryota</taxon>
        <taxon>Fungi</taxon>
        <taxon>Dikarya</taxon>
        <taxon>Ascomycota</taxon>
        <taxon>Pezizomycotina</taxon>
        <taxon>Dothideomycetes</taxon>
        <taxon>Pleosporomycetidae</taxon>
        <taxon>Pleosporales</taxon>
        <taxon>Sporormiaceae</taxon>
        <taxon>Westerdykella</taxon>
    </lineage>
</organism>
<evidence type="ECO:0000256" key="2">
    <source>
        <dbReference type="SAM" id="Phobius"/>
    </source>
</evidence>
<dbReference type="OrthoDB" id="3942886at2759"/>
<sequence>MYGHIFRVHPTLLLTYSSMPPPPSETGVTRISYFPISAIRNGRWAELFLITVVITLCLSLIKYNVSKKRRKRQTDTEQFEVKDIFRITHSGKQKELSHPHTRLLQEQPPPPPLPFTPIYPWLTPPQPLPIPHGAETFPLPTLRRHSSAQTSQHQPTSESRIVSYTRRVSTNSIPARTSVLHGTVTTSQKGWRRRQWVVTGG</sequence>
<dbReference type="GeneID" id="54546113"/>
<feature type="region of interest" description="Disordered" evidence="1">
    <location>
        <begin position="90"/>
        <end position="109"/>
    </location>
</feature>
<evidence type="ECO:0000256" key="1">
    <source>
        <dbReference type="SAM" id="MobiDB-lite"/>
    </source>
</evidence>
<gene>
    <name evidence="3" type="ORF">EI97DRAFT_106511</name>
</gene>
<keyword evidence="2" id="KW-1133">Transmembrane helix</keyword>
<proteinExistence type="predicted"/>
<keyword evidence="2" id="KW-0812">Transmembrane</keyword>
<dbReference type="AlphaFoldDB" id="A0A6A6JUT0"/>
<feature type="transmembrane region" description="Helical" evidence="2">
    <location>
        <begin position="44"/>
        <end position="63"/>
    </location>
</feature>
<keyword evidence="4" id="KW-1185">Reference proteome</keyword>
<protein>
    <submittedName>
        <fullName evidence="3">Uncharacterized protein</fullName>
    </submittedName>
</protein>
<evidence type="ECO:0000313" key="3">
    <source>
        <dbReference type="EMBL" id="KAF2279974.1"/>
    </source>
</evidence>
<evidence type="ECO:0000313" key="4">
    <source>
        <dbReference type="Proteomes" id="UP000800097"/>
    </source>
</evidence>
<keyword evidence="2" id="KW-0472">Membrane</keyword>
<dbReference type="RefSeq" id="XP_033657513.1">
    <property type="nucleotide sequence ID" value="XM_033792938.1"/>
</dbReference>
<dbReference type="Proteomes" id="UP000800097">
    <property type="component" value="Unassembled WGS sequence"/>
</dbReference>
<reference evidence="3" key="1">
    <citation type="journal article" date="2020" name="Stud. Mycol.">
        <title>101 Dothideomycetes genomes: a test case for predicting lifestyles and emergence of pathogens.</title>
        <authorList>
            <person name="Haridas S."/>
            <person name="Albert R."/>
            <person name="Binder M."/>
            <person name="Bloem J."/>
            <person name="Labutti K."/>
            <person name="Salamov A."/>
            <person name="Andreopoulos B."/>
            <person name="Baker S."/>
            <person name="Barry K."/>
            <person name="Bills G."/>
            <person name="Bluhm B."/>
            <person name="Cannon C."/>
            <person name="Castanera R."/>
            <person name="Culley D."/>
            <person name="Daum C."/>
            <person name="Ezra D."/>
            <person name="Gonzalez J."/>
            <person name="Henrissat B."/>
            <person name="Kuo A."/>
            <person name="Liang C."/>
            <person name="Lipzen A."/>
            <person name="Lutzoni F."/>
            <person name="Magnuson J."/>
            <person name="Mondo S."/>
            <person name="Nolan M."/>
            <person name="Ohm R."/>
            <person name="Pangilinan J."/>
            <person name="Park H.-J."/>
            <person name="Ramirez L."/>
            <person name="Alfaro M."/>
            <person name="Sun H."/>
            <person name="Tritt A."/>
            <person name="Yoshinaga Y."/>
            <person name="Zwiers L.-H."/>
            <person name="Turgeon B."/>
            <person name="Goodwin S."/>
            <person name="Spatafora J."/>
            <person name="Crous P."/>
            <person name="Grigoriev I."/>
        </authorList>
    </citation>
    <scope>NUCLEOTIDE SEQUENCE</scope>
    <source>
        <strain evidence="3">CBS 379.55</strain>
    </source>
</reference>
<dbReference type="EMBL" id="ML986485">
    <property type="protein sequence ID" value="KAF2279974.1"/>
    <property type="molecule type" value="Genomic_DNA"/>
</dbReference>